<proteinExistence type="predicted"/>
<feature type="compositionally biased region" description="Polar residues" evidence="1">
    <location>
        <begin position="372"/>
        <end position="383"/>
    </location>
</feature>
<feature type="compositionally biased region" description="Basic residues" evidence="1">
    <location>
        <begin position="127"/>
        <end position="136"/>
    </location>
</feature>
<name>Q6CV84_KLULA</name>
<dbReference type="PaxDb" id="284590-Q6CV84"/>
<evidence type="ECO:0000313" key="3">
    <source>
        <dbReference type="Proteomes" id="UP000000598"/>
    </source>
</evidence>
<feature type="compositionally biased region" description="Polar residues" evidence="1">
    <location>
        <begin position="301"/>
        <end position="316"/>
    </location>
</feature>
<dbReference type="EMBL" id="CR382122">
    <property type="protein sequence ID" value="CAH02548.1"/>
    <property type="molecule type" value="Genomic_DNA"/>
</dbReference>
<accession>Q6CV84</accession>
<evidence type="ECO:0000256" key="1">
    <source>
        <dbReference type="SAM" id="MobiDB-lite"/>
    </source>
</evidence>
<feature type="compositionally biased region" description="Basic and acidic residues" evidence="1">
    <location>
        <begin position="163"/>
        <end position="188"/>
    </location>
</feature>
<feature type="compositionally biased region" description="Basic and acidic residues" evidence="1">
    <location>
        <begin position="103"/>
        <end position="115"/>
    </location>
</feature>
<evidence type="ECO:0000313" key="2">
    <source>
        <dbReference type="EMBL" id="CAH02548.1"/>
    </source>
</evidence>
<protein>
    <submittedName>
        <fullName evidence="2">KLLA0B14014p</fullName>
    </submittedName>
</protein>
<dbReference type="AlphaFoldDB" id="Q6CV84"/>
<feature type="region of interest" description="Disordered" evidence="1">
    <location>
        <begin position="82"/>
        <end position="634"/>
    </location>
</feature>
<sequence length="634" mass="70129">MSDTAEENGLTRFLMKVKENLDTSQSEAQTETEPIEFKYTFDYKPEFSSGKVVYSRNELLAIREQVAEEDVTNLASELPNKKFWRLPVPGSNVGGRKGSNTRGNHDDKFGGKDRGAQSGSRNARNNRNSKRQGGKKAGKESNEEYIALEEQMESTGNPMADFENWRNKMKELERQKRGLDSDAGKDSDSPAGLPAQSFSSISDFFNLKPDDQKSAPLEELEPADSSEDVSKQTFEKQDRDSQDVQHGSQGQGISKSNSSRFSSFFQGGNSPDASDNRPIAKPPSQSSEDSRPAAGSRLLSLFNTDSPSSDSVVQHQQPEKPMVNNPPGLTQQSSTTSLSSVASSNHSQPHSGPRAAKDNDVNGSVFLKSLMTKGSENMMQQPLVSAPPGLSQNQSQIPNITQQQQQQQQQQQHQQQQQQQQQQHIQRPHQQQQQQPQQRKLQQIHQQHSQHAHPAQQQQHGKPPQNIAQSGAPMQAPPGFPVGMPPHMMAPPMGMPPQHFQGGYAMPPPPPPGMGQPRIMSNGKGFPEHLGNPQQQPPSAPKQPASKVGPQGQVPSQGHPQSHPQQPYMMSGMPMNFNGQNVPIPAQGIPPNAFPYGHPMMALQFQQQQQQQQQQQYPQQQQHPQQPRQTNPRQ</sequence>
<feature type="compositionally biased region" description="Basic and acidic residues" evidence="1">
    <location>
        <begin position="228"/>
        <end position="243"/>
    </location>
</feature>
<gene>
    <name evidence="2" type="ORF">KLLA0_B14014g</name>
</gene>
<feature type="compositionally biased region" description="Low complexity" evidence="1">
    <location>
        <begin position="555"/>
        <end position="567"/>
    </location>
</feature>
<dbReference type="KEGG" id="kla:KLLA0_B14014g"/>
<feature type="compositionally biased region" description="Acidic residues" evidence="1">
    <location>
        <begin position="218"/>
        <end position="227"/>
    </location>
</feature>
<dbReference type="eggNOG" id="ENOG502S0PT">
    <property type="taxonomic scope" value="Eukaryota"/>
</dbReference>
<feature type="compositionally biased region" description="Low complexity" evidence="1">
    <location>
        <begin position="392"/>
        <end position="465"/>
    </location>
</feature>
<dbReference type="Proteomes" id="UP000000598">
    <property type="component" value="Chromosome B"/>
</dbReference>
<feature type="compositionally biased region" description="Low complexity" evidence="1">
    <location>
        <begin position="604"/>
        <end position="634"/>
    </location>
</feature>
<feature type="compositionally biased region" description="Low complexity" evidence="1">
    <location>
        <begin position="330"/>
        <end position="348"/>
    </location>
</feature>
<organism evidence="2 3">
    <name type="scientific">Kluyveromyces lactis (strain ATCC 8585 / CBS 2359 / DSM 70799 / NBRC 1267 / NRRL Y-1140 / WM37)</name>
    <name type="common">Yeast</name>
    <name type="synonym">Candida sphaerica</name>
    <dbReference type="NCBI Taxonomy" id="284590"/>
    <lineage>
        <taxon>Eukaryota</taxon>
        <taxon>Fungi</taxon>
        <taxon>Dikarya</taxon>
        <taxon>Ascomycota</taxon>
        <taxon>Saccharomycotina</taxon>
        <taxon>Saccharomycetes</taxon>
        <taxon>Saccharomycetales</taxon>
        <taxon>Saccharomycetaceae</taxon>
        <taxon>Kluyveromyces</taxon>
    </lineage>
</organism>
<reference evidence="2 3" key="1">
    <citation type="journal article" date="2004" name="Nature">
        <title>Genome evolution in yeasts.</title>
        <authorList>
            <consortium name="Genolevures"/>
            <person name="Dujon B."/>
            <person name="Sherman D."/>
            <person name="Fischer G."/>
            <person name="Durrens P."/>
            <person name="Casaregola S."/>
            <person name="Lafontaine I."/>
            <person name="de Montigny J."/>
            <person name="Marck C."/>
            <person name="Neuveglise C."/>
            <person name="Talla E."/>
            <person name="Goffard N."/>
            <person name="Frangeul L."/>
            <person name="Aigle M."/>
            <person name="Anthouard V."/>
            <person name="Babour A."/>
            <person name="Barbe V."/>
            <person name="Barnay S."/>
            <person name="Blanchin S."/>
            <person name="Beckerich J.M."/>
            <person name="Beyne E."/>
            <person name="Bleykasten C."/>
            <person name="Boisrame A."/>
            <person name="Boyer J."/>
            <person name="Cattolico L."/>
            <person name="Confanioleri F."/>
            <person name="de Daruvar A."/>
            <person name="Despons L."/>
            <person name="Fabre E."/>
            <person name="Fairhead C."/>
            <person name="Ferry-Dumazet H."/>
            <person name="Groppi A."/>
            <person name="Hantraye F."/>
            <person name="Hennequin C."/>
            <person name="Jauniaux N."/>
            <person name="Joyet P."/>
            <person name="Kachouri R."/>
            <person name="Kerrest A."/>
            <person name="Koszul R."/>
            <person name="Lemaire M."/>
            <person name="Lesur I."/>
            <person name="Ma L."/>
            <person name="Muller H."/>
            <person name="Nicaud J.M."/>
            <person name="Nikolski M."/>
            <person name="Oztas S."/>
            <person name="Ozier-Kalogeropoulos O."/>
            <person name="Pellenz S."/>
            <person name="Potier S."/>
            <person name="Richard G.F."/>
            <person name="Straub M.L."/>
            <person name="Suleau A."/>
            <person name="Swennene D."/>
            <person name="Tekaia F."/>
            <person name="Wesolowski-Louvel M."/>
            <person name="Westhof E."/>
            <person name="Wirth B."/>
            <person name="Zeniou-Meyer M."/>
            <person name="Zivanovic I."/>
            <person name="Bolotin-Fukuhara M."/>
            <person name="Thierry A."/>
            <person name="Bouchier C."/>
            <person name="Caudron B."/>
            <person name="Scarpelli C."/>
            <person name="Gaillardin C."/>
            <person name="Weissenbach J."/>
            <person name="Wincker P."/>
            <person name="Souciet J.L."/>
        </authorList>
    </citation>
    <scope>NUCLEOTIDE SEQUENCE [LARGE SCALE GENOMIC DNA]</scope>
    <source>
        <strain evidence="3">ATCC 8585 / CBS 2359 / DSM 70799 / NBRC 1267 / NRRL Y-1140 / WM37</strain>
    </source>
</reference>
<dbReference type="InParanoid" id="Q6CV84"/>
<feature type="compositionally biased region" description="Pro residues" evidence="1">
    <location>
        <begin position="475"/>
        <end position="484"/>
    </location>
</feature>
<feature type="compositionally biased region" description="Low complexity" evidence="1">
    <location>
        <begin position="252"/>
        <end position="270"/>
    </location>
</feature>
<dbReference type="HOGENOM" id="CLU_431522_0_0_1"/>
<keyword evidence="3" id="KW-1185">Reference proteome</keyword>
<dbReference type="OMA" id="HANNHHF"/>